<dbReference type="SUPFAM" id="SSF53187">
    <property type="entry name" value="Zn-dependent exopeptidases"/>
    <property type="match status" value="1"/>
</dbReference>
<dbReference type="EMBL" id="CAXIXY010000003">
    <property type="protein sequence ID" value="CAL2075637.1"/>
    <property type="molecule type" value="Genomic_DNA"/>
</dbReference>
<name>A0ABM9NR07_9FLAO</name>
<evidence type="ECO:0000313" key="2">
    <source>
        <dbReference type="EMBL" id="CAL2075637.1"/>
    </source>
</evidence>
<dbReference type="PROSITE" id="PS51257">
    <property type="entry name" value="PROKAR_LIPOPROTEIN"/>
    <property type="match status" value="1"/>
</dbReference>
<feature type="domain" description="Peptidase M28" evidence="1">
    <location>
        <begin position="105"/>
        <end position="305"/>
    </location>
</feature>
<sequence length="325" mass="36135">MKKLSILLSLTVLTFSCKQYTKPADRKSTTKKEHSLTSDFDTATIKKHLYTLASDDMQGRATGTPGIEKAAQYIENEFKKIGLSYYDTLTSYRQNFEERNIKMFNVVGVLEGKSKKDEYVIVSAHYDHLEMLKEGEGDRIYNGANDDASGVTGVIALAEYFKNKGTNERSIVFVCFTAEEMGLIGSKYFGKGINANKFVAGINLELIGKEPKTGPKTAWLTGFDRSDFGKIIQKNLEGTGYKLYPDPYPKYNLFFRSDNASLARLGVPSHTFSTTPIDTDPDYHKVTDEAETLDVNVLTETIKAVAIGTSSIINGKDTPTRVTIK</sequence>
<dbReference type="InterPro" id="IPR045175">
    <property type="entry name" value="M28_fam"/>
</dbReference>
<dbReference type="PANTHER" id="PTHR12147:SF26">
    <property type="entry name" value="PEPTIDASE M28 DOMAIN-CONTAINING PROTEIN"/>
    <property type="match status" value="1"/>
</dbReference>
<dbReference type="InterPro" id="IPR007484">
    <property type="entry name" value="Peptidase_M28"/>
</dbReference>
<gene>
    <name evidence="2" type="ORF">T190607A01A_10225</name>
</gene>
<organism evidence="2 3">
    <name type="scientific">Tenacibaculum platacis</name>
    <dbReference type="NCBI Taxonomy" id="3137852"/>
    <lineage>
        <taxon>Bacteria</taxon>
        <taxon>Pseudomonadati</taxon>
        <taxon>Bacteroidota</taxon>
        <taxon>Flavobacteriia</taxon>
        <taxon>Flavobacteriales</taxon>
        <taxon>Flavobacteriaceae</taxon>
        <taxon>Tenacibaculum</taxon>
    </lineage>
</organism>
<dbReference type="Pfam" id="PF04389">
    <property type="entry name" value="Peptidase_M28"/>
    <property type="match status" value="1"/>
</dbReference>
<keyword evidence="3" id="KW-1185">Reference proteome</keyword>
<evidence type="ECO:0000259" key="1">
    <source>
        <dbReference type="Pfam" id="PF04389"/>
    </source>
</evidence>
<evidence type="ECO:0000313" key="3">
    <source>
        <dbReference type="Proteomes" id="UP001497416"/>
    </source>
</evidence>
<dbReference type="Gene3D" id="3.40.630.10">
    <property type="entry name" value="Zn peptidases"/>
    <property type="match status" value="1"/>
</dbReference>
<dbReference type="Proteomes" id="UP001497416">
    <property type="component" value="Unassembled WGS sequence"/>
</dbReference>
<accession>A0ABM9NR07</accession>
<dbReference type="RefSeq" id="WP_348709730.1">
    <property type="nucleotide sequence ID" value="NZ_CAXIXY010000003.1"/>
</dbReference>
<dbReference type="PANTHER" id="PTHR12147">
    <property type="entry name" value="METALLOPEPTIDASE M28 FAMILY MEMBER"/>
    <property type="match status" value="1"/>
</dbReference>
<proteinExistence type="predicted"/>
<protein>
    <submittedName>
        <fullName evidence="2">Peptidase M28-like protein</fullName>
    </submittedName>
</protein>
<reference evidence="2 3" key="1">
    <citation type="submission" date="2024-05" db="EMBL/GenBank/DDBJ databases">
        <authorList>
            <person name="Duchaud E."/>
        </authorList>
    </citation>
    <scope>NUCLEOTIDE SEQUENCE [LARGE SCALE GENOMIC DNA]</scope>
    <source>
        <strain evidence="2">Ena-SAMPLE-TAB-13-05-2024-13:56:06:370-140302</strain>
    </source>
</reference>
<comment type="caution">
    <text evidence="2">The sequence shown here is derived from an EMBL/GenBank/DDBJ whole genome shotgun (WGS) entry which is preliminary data.</text>
</comment>